<accession>A0A8J3Q249</accession>
<evidence type="ECO:0000313" key="2">
    <source>
        <dbReference type="EMBL" id="GIH01986.1"/>
    </source>
</evidence>
<organism evidence="2 3">
    <name type="scientific">Rhizocola hellebori</name>
    <dbReference type="NCBI Taxonomy" id="1392758"/>
    <lineage>
        <taxon>Bacteria</taxon>
        <taxon>Bacillati</taxon>
        <taxon>Actinomycetota</taxon>
        <taxon>Actinomycetes</taxon>
        <taxon>Micromonosporales</taxon>
        <taxon>Micromonosporaceae</taxon>
        <taxon>Rhizocola</taxon>
    </lineage>
</organism>
<keyword evidence="1" id="KW-0812">Transmembrane</keyword>
<dbReference type="Gene3D" id="2.120.10.30">
    <property type="entry name" value="TolB, C-terminal domain"/>
    <property type="match status" value="1"/>
</dbReference>
<feature type="transmembrane region" description="Helical" evidence="1">
    <location>
        <begin position="36"/>
        <end position="54"/>
    </location>
</feature>
<dbReference type="AlphaFoldDB" id="A0A8J3Q249"/>
<reference evidence="2" key="1">
    <citation type="submission" date="2021-01" db="EMBL/GenBank/DDBJ databases">
        <title>Whole genome shotgun sequence of Rhizocola hellebori NBRC 109834.</title>
        <authorList>
            <person name="Komaki H."/>
            <person name="Tamura T."/>
        </authorList>
    </citation>
    <scope>NUCLEOTIDE SEQUENCE</scope>
    <source>
        <strain evidence="2">NBRC 109834</strain>
    </source>
</reference>
<sequence length="396" mass="43525">MTTRFRQVADEITVTAPALPPGFFDRARRTRRVRNALTACAATLLVALAGLALITTPAPRPPEIAADPQRFPLPSELIEIPAWLADVRDAPIGQALIVTDLGDRLVLVSPDNSFRDLPVGRVEHTFLLSPDGGRLAMTEADRSYLLDLTSGAQRDLPGKAITWSSDGKQLAVRIDGGFSVLEADTLALSWAVTRPTSANCPEVDGIFSPDSSRFALVCSRDVDIYDRSGTSTRQTLPGAFRFAGPRAWSPLNSEIMFEQGSSNHVLHLDWQTGICREEDLYQRWRSPVPISPYIVDWWQGSPVFSDGSDFIPAVPAPHEVLHLITGYSAQAATAIVDWSHTRPPAEPDRGPWLLTLHQIWDNKFRLACMVLPVLLVVVLVTGSVQGRRRRERAIGS</sequence>
<protein>
    <submittedName>
        <fullName evidence="2">Uncharacterized protein</fullName>
    </submittedName>
</protein>
<dbReference type="Proteomes" id="UP000612899">
    <property type="component" value="Unassembled WGS sequence"/>
</dbReference>
<keyword evidence="3" id="KW-1185">Reference proteome</keyword>
<proteinExistence type="predicted"/>
<evidence type="ECO:0000256" key="1">
    <source>
        <dbReference type="SAM" id="Phobius"/>
    </source>
</evidence>
<feature type="transmembrane region" description="Helical" evidence="1">
    <location>
        <begin position="364"/>
        <end position="384"/>
    </location>
</feature>
<evidence type="ECO:0000313" key="3">
    <source>
        <dbReference type="Proteomes" id="UP000612899"/>
    </source>
</evidence>
<gene>
    <name evidence="2" type="ORF">Rhe02_00530</name>
</gene>
<keyword evidence="1" id="KW-0472">Membrane</keyword>
<dbReference type="RefSeq" id="WP_203905941.1">
    <property type="nucleotide sequence ID" value="NZ_BONY01000001.1"/>
</dbReference>
<dbReference type="InterPro" id="IPR011042">
    <property type="entry name" value="6-blade_b-propeller_TolB-like"/>
</dbReference>
<keyword evidence="1" id="KW-1133">Transmembrane helix</keyword>
<dbReference type="EMBL" id="BONY01000001">
    <property type="protein sequence ID" value="GIH01986.1"/>
    <property type="molecule type" value="Genomic_DNA"/>
</dbReference>
<name>A0A8J3Q249_9ACTN</name>
<dbReference type="SUPFAM" id="SSF69304">
    <property type="entry name" value="Tricorn protease N-terminal domain"/>
    <property type="match status" value="1"/>
</dbReference>
<comment type="caution">
    <text evidence="2">The sequence shown here is derived from an EMBL/GenBank/DDBJ whole genome shotgun (WGS) entry which is preliminary data.</text>
</comment>